<reference evidence="2 3" key="1">
    <citation type="submission" date="2016-10" db="EMBL/GenBank/DDBJ databases">
        <title>Genome sequence of the basidiomycete white-rot fungus Trametes pubescens.</title>
        <authorList>
            <person name="Makela M.R."/>
            <person name="Granchi Z."/>
            <person name="Peng M."/>
            <person name="De Vries R.P."/>
            <person name="Grigoriev I."/>
            <person name="Riley R."/>
            <person name="Hilden K."/>
        </authorList>
    </citation>
    <scope>NUCLEOTIDE SEQUENCE [LARGE SCALE GENOMIC DNA]</scope>
    <source>
        <strain evidence="2 3">FBCC735</strain>
    </source>
</reference>
<dbReference type="OMA" id="GELYLHM"/>
<dbReference type="Pfam" id="PF13424">
    <property type="entry name" value="TPR_12"/>
    <property type="match status" value="1"/>
</dbReference>
<dbReference type="OrthoDB" id="5231159at2759"/>
<dbReference type="SUPFAM" id="SSF48452">
    <property type="entry name" value="TPR-like"/>
    <property type="match status" value="1"/>
</dbReference>
<organism evidence="2 3">
    <name type="scientific">Trametes pubescens</name>
    <name type="common">White-rot fungus</name>
    <dbReference type="NCBI Taxonomy" id="154538"/>
    <lineage>
        <taxon>Eukaryota</taxon>
        <taxon>Fungi</taxon>
        <taxon>Dikarya</taxon>
        <taxon>Basidiomycota</taxon>
        <taxon>Agaricomycotina</taxon>
        <taxon>Agaricomycetes</taxon>
        <taxon>Polyporales</taxon>
        <taxon>Polyporaceae</taxon>
        <taxon>Trametes</taxon>
    </lineage>
</organism>
<evidence type="ECO:0000256" key="1">
    <source>
        <dbReference type="PROSITE-ProRule" id="PRU00339"/>
    </source>
</evidence>
<comment type="caution">
    <text evidence="2">The sequence shown here is derived from an EMBL/GenBank/DDBJ whole genome shotgun (WGS) entry which is preliminary data.</text>
</comment>
<keyword evidence="1" id="KW-0802">TPR repeat</keyword>
<proteinExistence type="predicted"/>
<dbReference type="PROSITE" id="PS50005">
    <property type="entry name" value="TPR"/>
    <property type="match status" value="1"/>
</dbReference>
<dbReference type="InterPro" id="IPR011990">
    <property type="entry name" value="TPR-like_helical_dom_sf"/>
</dbReference>
<keyword evidence="3" id="KW-1185">Reference proteome</keyword>
<sequence length="161" mass="17483">MGSNGLAFSPSIAPPAPDFDAALTEALSLSSKARQLDARGSHTEAEQLLHRALALVEPRAPSTDSTVAALWNSLGELYLHMGRLDDAERWFAKSLDASMAAREFREITATRENLARVAKARSELLKAQALRMLGAPDDMRCNRGAFYCSNDCQVDNISSVC</sequence>
<feature type="repeat" description="TPR" evidence="1">
    <location>
        <begin position="68"/>
        <end position="101"/>
    </location>
</feature>
<name>A0A1M2VZA6_TRAPU</name>
<evidence type="ECO:0000313" key="3">
    <source>
        <dbReference type="Proteomes" id="UP000184267"/>
    </source>
</evidence>
<dbReference type="Gene3D" id="1.25.40.10">
    <property type="entry name" value="Tetratricopeptide repeat domain"/>
    <property type="match status" value="1"/>
</dbReference>
<gene>
    <name evidence="2" type="ORF">TRAPUB_10514</name>
</gene>
<accession>A0A1M2VZA6</accession>
<evidence type="ECO:0000313" key="2">
    <source>
        <dbReference type="EMBL" id="OJT12949.1"/>
    </source>
</evidence>
<protein>
    <submittedName>
        <fullName evidence="2">Uncharacterized protein</fullName>
    </submittedName>
</protein>
<dbReference type="Proteomes" id="UP000184267">
    <property type="component" value="Unassembled WGS sequence"/>
</dbReference>
<dbReference type="STRING" id="154538.A0A1M2VZA6"/>
<dbReference type="EMBL" id="MNAD01000443">
    <property type="protein sequence ID" value="OJT12949.1"/>
    <property type="molecule type" value="Genomic_DNA"/>
</dbReference>
<dbReference type="AlphaFoldDB" id="A0A1M2VZA6"/>
<dbReference type="InterPro" id="IPR019734">
    <property type="entry name" value="TPR_rpt"/>
</dbReference>